<reference evidence="2" key="1">
    <citation type="submission" date="2020-12" db="EMBL/GenBank/DDBJ databases">
        <title>Geomonas sp. Red875, isolated from river sediment.</title>
        <authorList>
            <person name="Xu Z."/>
            <person name="Zhang Z."/>
            <person name="Masuda Y."/>
            <person name="Itoh H."/>
            <person name="Senoo K."/>
        </authorList>
    </citation>
    <scope>NUCLEOTIDE SEQUENCE</scope>
    <source>
        <strain evidence="2">Red875</strain>
    </source>
</reference>
<keyword evidence="1" id="KW-0732">Signal</keyword>
<gene>
    <name evidence="2" type="ORF">JFN93_22080</name>
</gene>
<name>A0A8J7M2V0_9BACT</name>
<accession>A0A8J7M2V0</accession>
<feature type="chain" id="PRO_5035276395" description="YtkA-like domain-containing protein" evidence="1">
    <location>
        <begin position="23"/>
        <end position="146"/>
    </location>
</feature>
<feature type="signal peptide" evidence="1">
    <location>
        <begin position="1"/>
        <end position="22"/>
    </location>
</feature>
<evidence type="ECO:0000313" key="2">
    <source>
        <dbReference type="EMBL" id="MBJ6727411.1"/>
    </source>
</evidence>
<dbReference type="EMBL" id="JAEMHM010000023">
    <property type="protein sequence ID" value="MBJ6727411.1"/>
    <property type="molecule type" value="Genomic_DNA"/>
</dbReference>
<dbReference type="AlphaFoldDB" id="A0A8J7M2V0"/>
<evidence type="ECO:0008006" key="4">
    <source>
        <dbReference type="Google" id="ProtNLM"/>
    </source>
</evidence>
<protein>
    <recommendedName>
        <fullName evidence="4">YtkA-like domain-containing protein</fullName>
    </recommendedName>
</protein>
<evidence type="ECO:0000313" key="3">
    <source>
        <dbReference type="Proteomes" id="UP000636888"/>
    </source>
</evidence>
<dbReference type="Proteomes" id="UP000636888">
    <property type="component" value="Unassembled WGS sequence"/>
</dbReference>
<evidence type="ECO:0000256" key="1">
    <source>
        <dbReference type="SAM" id="SignalP"/>
    </source>
</evidence>
<organism evidence="2 3">
    <name type="scientific">Geomesophilobacter sediminis</name>
    <dbReference type="NCBI Taxonomy" id="2798584"/>
    <lineage>
        <taxon>Bacteria</taxon>
        <taxon>Pseudomonadati</taxon>
        <taxon>Thermodesulfobacteriota</taxon>
        <taxon>Desulfuromonadia</taxon>
        <taxon>Geobacterales</taxon>
        <taxon>Geobacteraceae</taxon>
        <taxon>Geomesophilobacter</taxon>
    </lineage>
</organism>
<dbReference type="RefSeq" id="WP_199386510.1">
    <property type="nucleotide sequence ID" value="NZ_JAEMHM010000023.1"/>
</dbReference>
<proteinExistence type="predicted"/>
<keyword evidence="3" id="KW-1185">Reference proteome</keyword>
<sequence length="146" mass="16121">MKKFFYAIAVAMLLAVATPVLLFAGSPADGANAYRTLPKPGERVTLDAGHYFTYGFDKRPKMGTCIMRVEIFTRDGKRDTSYTVIGDVDMPSMRGAHSTGGQKFSLSNKGVYLLPVNIAMPGDWEVRFTFTKSGKTVLKGIYLFDM</sequence>
<comment type="caution">
    <text evidence="2">The sequence shown here is derived from an EMBL/GenBank/DDBJ whole genome shotgun (WGS) entry which is preliminary data.</text>
</comment>